<evidence type="ECO:0000313" key="2">
    <source>
        <dbReference type="Proteomes" id="UP000636800"/>
    </source>
</evidence>
<dbReference type="AlphaFoldDB" id="A0A835Q3S0"/>
<name>A0A835Q3S0_VANPL</name>
<evidence type="ECO:0000313" key="1">
    <source>
        <dbReference type="EMBL" id="KAG0463621.1"/>
    </source>
</evidence>
<dbReference type="OrthoDB" id="10046650at2759"/>
<proteinExistence type="predicted"/>
<organism evidence="1 2">
    <name type="scientific">Vanilla planifolia</name>
    <name type="common">Vanilla</name>
    <dbReference type="NCBI Taxonomy" id="51239"/>
    <lineage>
        <taxon>Eukaryota</taxon>
        <taxon>Viridiplantae</taxon>
        <taxon>Streptophyta</taxon>
        <taxon>Embryophyta</taxon>
        <taxon>Tracheophyta</taxon>
        <taxon>Spermatophyta</taxon>
        <taxon>Magnoliopsida</taxon>
        <taxon>Liliopsida</taxon>
        <taxon>Asparagales</taxon>
        <taxon>Orchidaceae</taxon>
        <taxon>Vanilloideae</taxon>
        <taxon>Vanilleae</taxon>
        <taxon>Vanilla</taxon>
    </lineage>
</organism>
<keyword evidence="2" id="KW-1185">Reference proteome</keyword>
<sequence>MGAVLFKTEEGIKESCTAANLANLSVRIWPRERRKRRRDGDVSSASYASSSGLIGLESSRWPTLQHSAATTIVSLCNCRIRRTEKEVVDHSVACADRARSYPVGELDQPANS</sequence>
<gene>
    <name evidence="1" type="ORF">HPP92_019690</name>
</gene>
<protein>
    <submittedName>
        <fullName evidence="1">Uncharacterized protein</fullName>
    </submittedName>
</protein>
<dbReference type="Proteomes" id="UP000636800">
    <property type="component" value="Chromosome 10"/>
</dbReference>
<comment type="caution">
    <text evidence="1">The sequence shown here is derived from an EMBL/GenBank/DDBJ whole genome shotgun (WGS) entry which is preliminary data.</text>
</comment>
<reference evidence="1 2" key="1">
    <citation type="journal article" date="2020" name="Nat. Food">
        <title>A phased Vanilla planifolia genome enables genetic improvement of flavour and production.</title>
        <authorList>
            <person name="Hasing T."/>
            <person name="Tang H."/>
            <person name="Brym M."/>
            <person name="Khazi F."/>
            <person name="Huang T."/>
            <person name="Chambers A.H."/>
        </authorList>
    </citation>
    <scope>NUCLEOTIDE SEQUENCE [LARGE SCALE GENOMIC DNA]</scope>
    <source>
        <tissue evidence="1">Leaf</tissue>
    </source>
</reference>
<accession>A0A835Q3S0</accession>
<dbReference type="EMBL" id="JADCNL010000010">
    <property type="protein sequence ID" value="KAG0463621.1"/>
    <property type="molecule type" value="Genomic_DNA"/>
</dbReference>